<evidence type="ECO:0000256" key="1">
    <source>
        <dbReference type="ARBA" id="ARBA00006828"/>
    </source>
</evidence>
<dbReference type="SUPFAM" id="SSF52540">
    <property type="entry name" value="P-loop containing nucleoside triphosphate hydrolases"/>
    <property type="match status" value="2"/>
</dbReference>
<dbReference type="PROSITE" id="PS51717">
    <property type="entry name" value="G_VLIG"/>
    <property type="match status" value="2"/>
</dbReference>
<dbReference type="Pfam" id="PF25496">
    <property type="entry name" value="URGCP"/>
    <property type="match status" value="1"/>
</dbReference>
<organism evidence="4 5">
    <name type="scientific">Hemibagrus wyckioides</name>
    <dbReference type="NCBI Taxonomy" id="337641"/>
    <lineage>
        <taxon>Eukaryota</taxon>
        <taxon>Metazoa</taxon>
        <taxon>Chordata</taxon>
        <taxon>Craniata</taxon>
        <taxon>Vertebrata</taxon>
        <taxon>Euteleostomi</taxon>
        <taxon>Actinopterygii</taxon>
        <taxon>Neopterygii</taxon>
        <taxon>Teleostei</taxon>
        <taxon>Ostariophysi</taxon>
        <taxon>Siluriformes</taxon>
        <taxon>Bagridae</taxon>
        <taxon>Hemibagrus</taxon>
    </lineage>
</organism>
<keyword evidence="2" id="KW-0175">Coiled coil</keyword>
<evidence type="ECO:0000259" key="3">
    <source>
        <dbReference type="PROSITE" id="PS51717"/>
    </source>
</evidence>
<feature type="domain" description="VLIG-type G" evidence="3">
    <location>
        <begin position="978"/>
        <end position="1223"/>
    </location>
</feature>
<dbReference type="InterPro" id="IPR058641">
    <property type="entry name" value="GVIN1_dom"/>
</dbReference>
<dbReference type="EMBL" id="JAHKSW010000007">
    <property type="protein sequence ID" value="KAG7330348.1"/>
    <property type="molecule type" value="Genomic_DNA"/>
</dbReference>
<evidence type="ECO:0000313" key="5">
    <source>
        <dbReference type="Proteomes" id="UP000824219"/>
    </source>
</evidence>
<dbReference type="GO" id="GO:0003924">
    <property type="term" value="F:GTPase activity"/>
    <property type="evidence" value="ECO:0007669"/>
    <property type="project" value="InterPro"/>
</dbReference>
<dbReference type="Proteomes" id="UP000824219">
    <property type="component" value="Linkage Group LG07"/>
</dbReference>
<comment type="similarity">
    <text evidence="1">Belongs to the TRAFAC class dynamin-like GTPase superfamily. Very large inducible GTPase (VLIG) family.</text>
</comment>
<feature type="domain" description="VLIG-type G" evidence="3">
    <location>
        <begin position="191"/>
        <end position="435"/>
    </location>
</feature>
<feature type="coiled-coil region" evidence="2">
    <location>
        <begin position="1278"/>
        <end position="1309"/>
    </location>
</feature>
<keyword evidence="5" id="KW-1185">Reference proteome</keyword>
<dbReference type="PANTHER" id="PTHR14819">
    <property type="entry name" value="GTP-BINDING"/>
    <property type="match status" value="1"/>
</dbReference>
<dbReference type="PANTHER" id="PTHR14819:SF9">
    <property type="entry name" value="UP-REGULATOR OF CELL PROLIFERATION-LIKE"/>
    <property type="match status" value="1"/>
</dbReference>
<dbReference type="InterPro" id="IPR057365">
    <property type="entry name" value="URGCP"/>
</dbReference>
<dbReference type="OrthoDB" id="1597724at2759"/>
<name>A0A9D3SSZ8_9TELE</name>
<dbReference type="Pfam" id="PF25683">
    <property type="entry name" value="URGCP_GTPase"/>
    <property type="match status" value="2"/>
</dbReference>
<proteinExistence type="inferred from homology"/>
<accession>A0A9D3SSZ8</accession>
<dbReference type="InterPro" id="IPR030383">
    <property type="entry name" value="G_VLIG_dom"/>
</dbReference>
<reference evidence="4 5" key="1">
    <citation type="submission" date="2021-06" db="EMBL/GenBank/DDBJ databases">
        <title>Chromosome-level genome assembly of the red-tail catfish (Hemibagrus wyckioides).</title>
        <authorList>
            <person name="Shao F."/>
        </authorList>
    </citation>
    <scope>NUCLEOTIDE SEQUENCE [LARGE SCALE GENOMIC DNA]</scope>
    <source>
        <strain evidence="4">EC202008001</strain>
        <tissue evidence="4">Blood</tissue>
    </source>
</reference>
<sequence>MWKKLGKIEKEECRLRKAGHKNIQMYKGELAEQKMELRKQQSSYEMSEAMSCFISALSSSTLERSFFLKWMRMYLDNLYRKKLSDLREQYKKKCQQSSEKKDEIAELDRQISNSALGIEHFLREMGQLYEAAVSLPENLQSRQQMLHLPKLCAELLLQGFPLELVDGDASNIPLRWISDVLKELNTLVQTKKKIMVVTVLGVQSTGKSTLLNTMFGVQFAVSSGRCTRGAFMLMIKVTDSFREVLNCDHLVIIDTEGLKSPELAQLDDSYEHDNELATLVVGLSDITIINIAMENSTEMKDILQIVVHAFLRMKEVGKKPMCAFVHQNVADVSAHDKNMRDRKLLLEQLNEMTEAAAKMENKEMYKKFTDVMEYDPETVTHFESFLQDLGLKQHLTDKLSLSTVLQIDKSTVADDPAQTLLDLPWLFLKKIMMVNVTARDVKCDPSTDEDEDLSSDLCSGLKSLVLNKDFSHTVNPLDIITALFLCSDSFLQQEIALKMSMCQFSVPLLLPNCDTQKSMLMLWALRDIVKKYRPHSLSDPRGFVEERIILADLPLVSFVRLGDCSISKSQILNKLLSNPQQYHDTFVHHDMDCGDIPRKISDGLVEISWYLPCGNKNIDIFPEPVAIANLRGDISTFETQYSFLCQISTAVFVFFDNLDTNHQLLTNTHVKAQLFLVGNALTKAFNLDLLTNTAATLNLTKSNIILKTKQNDADFVKNLCCAVSDVVKKKSVTVQLETMTTVAHDLGISTDEDNKECQNAKENAKAITSMIQDTIKFKEEQLPLQGEIWKKLGKIEKEECRLRKAGHKNIQMYKGELAKQKMELRKQQSSYEMSIAMSCFISALSSSTLERSFFLKWMRMYLDNLSRKKLSDLREQYKKKCQQSSEKKDEIAELDRQISNCALGIEHFLREMGQLYEAAVSLPENLQSRQQMLHLPKLCAELLLQGFPLELVDGDASNIPLRWISDVLKELNTLVQTKKKIRVVTVLGVQSTGKSTLLNTMFGVQFAVSSGRCTRGAFMLMIKVTDSFREVLNCDHLVIIDTEGLKSPELAQLDDSYEHDNELATLVVGLSDITIINIAMENSTEMKDILQIVVHAFLRMKEVGKKPMCAFVHQNVADVSAHDKNMRDRKLLLEQLNEMTEAAAKMENKEMNKKFTDVMEYDPETGNWYIPGLWHGNPPMAPVNAGYSETVYDFKKNIINILVNKKISTNNIEEFLEWTKSLWNAVKYENFIFSFRNSLVADAYMKLCTEFHKWEWSFKKDMYKWLTSAETRVSNFEIMKSQSDKTNLKDLLRTLKEEASLKLDEWEKTIVENLSKYFEQTEGHVYLVEKYKEDFVNSAKSLRRETENSLLNKIEAIIEIRTGKNNLDNIKKTHTDRMEKKVLNLLEELRKNRRSESMSEEELDNIFESMWQVTLEELSFKGLKRQIISDSVFNQLRMNMKQKGSSVFEKLNDVNLDQYGKEKFIVKPENVFKKALELMQVYKFEQTVRLQEMSDSVIDTCMQLINDKKEGKSDYHDNDIQEILNITDTKLTSSEKLKVSDEFELSLKLHICAISAREFQAMHDSFIEENDPRRCLKQFKEKYRADFKDLFNNRDQCQRKAAEFVKLCLSPAVETFICNSLGLDITDTMLQGKNAFQFSTRSFFQYSLLKELLDDSNCKNYVVYIRFYERFVKDWILKEIKKRFSKGNKLFELEEQHLKGITTEIKEAIIKAQQEINENESIKAFIQNICRELGKKLVIPNDILEAVMVLNNAKQEQFAHWLTQSVEEMEGSLKTKFVNEDIQSKLKTLKIKPQDELFKRVFGCGKQCPFCKAPCEAGGEAHTHHTASVHRPQGLALYKDKDSQKLVTDICSTDVNTEATFRCLETKHEFHPYKKYREIFPDWHIPADPSIEASDYWKYVMAKFNKEFATEYEAKEADIPSTWSNITKEEAEKSLEECFGIRTQ</sequence>
<dbReference type="InterPro" id="IPR027417">
    <property type="entry name" value="P-loop_NTPase"/>
</dbReference>
<feature type="coiled-coil region" evidence="2">
    <location>
        <begin position="80"/>
        <end position="107"/>
    </location>
</feature>
<protein>
    <recommendedName>
        <fullName evidence="3">VLIG-type G domain-containing protein</fullName>
    </recommendedName>
</protein>
<dbReference type="Gene3D" id="3.40.50.300">
    <property type="entry name" value="P-loop containing nucleotide triphosphate hydrolases"/>
    <property type="match status" value="2"/>
</dbReference>
<dbReference type="Pfam" id="PF25974">
    <property type="entry name" value="URGCP_9th"/>
    <property type="match status" value="1"/>
</dbReference>
<feature type="coiled-coil region" evidence="2">
    <location>
        <begin position="867"/>
        <end position="894"/>
    </location>
</feature>
<comment type="caution">
    <text evidence="4">The sequence shown here is derived from an EMBL/GenBank/DDBJ whole genome shotgun (WGS) entry which is preliminary data.</text>
</comment>
<evidence type="ECO:0000256" key="2">
    <source>
        <dbReference type="SAM" id="Coils"/>
    </source>
</evidence>
<gene>
    <name evidence="4" type="ORF">KOW79_006570</name>
</gene>
<evidence type="ECO:0000313" key="4">
    <source>
        <dbReference type="EMBL" id="KAG7330348.1"/>
    </source>
</evidence>
<dbReference type="InterPro" id="IPR052986">
    <property type="entry name" value="VLIG_GTPase"/>
</dbReference>
<dbReference type="GO" id="GO:0005525">
    <property type="term" value="F:GTP binding"/>
    <property type="evidence" value="ECO:0007669"/>
    <property type="project" value="InterPro"/>
</dbReference>